<dbReference type="AlphaFoldDB" id="A0A7J7J4F4"/>
<dbReference type="GO" id="GO:0045087">
    <property type="term" value="P:innate immune response"/>
    <property type="evidence" value="ECO:0007669"/>
    <property type="project" value="UniProtKB-KW"/>
</dbReference>
<dbReference type="GO" id="GO:0005576">
    <property type="term" value="C:extracellular region"/>
    <property type="evidence" value="ECO:0007669"/>
    <property type="project" value="UniProtKB-SubCell"/>
</dbReference>
<dbReference type="Proteomes" id="UP000593567">
    <property type="component" value="Unassembled WGS sequence"/>
</dbReference>
<keyword evidence="4" id="KW-0929">Antimicrobial</keyword>
<protein>
    <submittedName>
        <fullName evidence="10">FRRS1</fullName>
    </submittedName>
</protein>
<keyword evidence="5" id="KW-0399">Innate immunity</keyword>
<dbReference type="PANTHER" id="PTHR45828">
    <property type="entry name" value="CYTOCHROME B561/FERRIC REDUCTASE TRANSMEMBRANE"/>
    <property type="match status" value="1"/>
</dbReference>
<comment type="subcellular location">
    <subcellularLocation>
        <location evidence="1">Secreted</location>
    </subcellularLocation>
</comment>
<keyword evidence="8" id="KW-0044">Antibiotic</keyword>
<sequence>MFPSGHGVSAQTSPSPYAIELSNNTYSPGEEITVTLKGSQSFKGFMILALPENDASGSPVGSFVVDGSHTQPLCTNGLTHTRDFSSAPTDNLVLKWTAPDTYEGNIVFYATFVQTMPTFWVKVPSTVLQPYTATATTTTQTTTRTTTQTNSKTTMRLRSTTETGTATYNTTPNSGTRHAGILIAVRDMAVDWLLSAWNMFTV</sequence>
<evidence type="ECO:0000256" key="3">
    <source>
        <dbReference type="ARBA" id="ARBA00022525"/>
    </source>
</evidence>
<dbReference type="InterPro" id="IPR002861">
    <property type="entry name" value="Reeler_dom"/>
</dbReference>
<dbReference type="GO" id="GO:0042742">
    <property type="term" value="P:defense response to bacterium"/>
    <property type="evidence" value="ECO:0007669"/>
    <property type="project" value="UniProtKB-KW"/>
</dbReference>
<dbReference type="PROSITE" id="PS51019">
    <property type="entry name" value="REELIN"/>
    <property type="match status" value="1"/>
</dbReference>
<evidence type="ECO:0000256" key="7">
    <source>
        <dbReference type="ARBA" id="ARBA00022859"/>
    </source>
</evidence>
<evidence type="ECO:0000256" key="8">
    <source>
        <dbReference type="ARBA" id="ARBA00023022"/>
    </source>
</evidence>
<reference evidence="10" key="1">
    <citation type="submission" date="2020-06" db="EMBL/GenBank/DDBJ databases">
        <title>Draft genome of Bugula neritina, a colonial animal packing powerful symbionts and potential medicines.</title>
        <authorList>
            <person name="Rayko M."/>
        </authorList>
    </citation>
    <scope>NUCLEOTIDE SEQUENCE [LARGE SCALE GENOMIC DNA]</scope>
    <source>
        <strain evidence="10">Kwan_BN1</strain>
    </source>
</reference>
<keyword evidence="6" id="KW-0732">Signal</keyword>
<dbReference type="OrthoDB" id="2419613at2759"/>
<evidence type="ECO:0000256" key="6">
    <source>
        <dbReference type="ARBA" id="ARBA00022729"/>
    </source>
</evidence>
<comment type="caution">
    <text evidence="10">The sequence shown here is derived from an EMBL/GenBank/DDBJ whole genome shotgun (WGS) entry which is preliminary data.</text>
</comment>
<evidence type="ECO:0000256" key="2">
    <source>
        <dbReference type="ARBA" id="ARBA00008501"/>
    </source>
</evidence>
<dbReference type="GO" id="GO:0016020">
    <property type="term" value="C:membrane"/>
    <property type="evidence" value="ECO:0007669"/>
    <property type="project" value="TreeGrafter"/>
</dbReference>
<keyword evidence="11" id="KW-1185">Reference proteome</keyword>
<comment type="similarity">
    <text evidence="2">Belongs to the insect defense protein family.</text>
</comment>
<dbReference type="PANTHER" id="PTHR45828:SF9">
    <property type="entry name" value="CELL WALL INTEGRITY AND STRESS RESPONSE COMPONENT 4-LIKE-RELATED"/>
    <property type="match status" value="1"/>
</dbReference>
<proteinExistence type="inferred from homology"/>
<evidence type="ECO:0000256" key="4">
    <source>
        <dbReference type="ARBA" id="ARBA00022529"/>
    </source>
</evidence>
<organism evidence="10 11">
    <name type="scientific">Bugula neritina</name>
    <name type="common">Brown bryozoan</name>
    <name type="synonym">Sertularia neritina</name>
    <dbReference type="NCBI Taxonomy" id="10212"/>
    <lineage>
        <taxon>Eukaryota</taxon>
        <taxon>Metazoa</taxon>
        <taxon>Spiralia</taxon>
        <taxon>Lophotrochozoa</taxon>
        <taxon>Bryozoa</taxon>
        <taxon>Gymnolaemata</taxon>
        <taxon>Cheilostomatida</taxon>
        <taxon>Flustrina</taxon>
        <taxon>Buguloidea</taxon>
        <taxon>Bugulidae</taxon>
        <taxon>Bugula</taxon>
    </lineage>
</organism>
<evidence type="ECO:0000256" key="5">
    <source>
        <dbReference type="ARBA" id="ARBA00022588"/>
    </source>
</evidence>
<dbReference type="InterPro" id="IPR051237">
    <property type="entry name" value="Ferric-chelate_Red/DefProt"/>
</dbReference>
<dbReference type="Pfam" id="PF02014">
    <property type="entry name" value="Reeler"/>
    <property type="match status" value="1"/>
</dbReference>
<dbReference type="Gene3D" id="2.60.40.4060">
    <property type="entry name" value="Reeler domain"/>
    <property type="match status" value="1"/>
</dbReference>
<feature type="domain" description="Reelin" evidence="9">
    <location>
        <begin position="1"/>
        <end position="144"/>
    </location>
</feature>
<evidence type="ECO:0000259" key="9">
    <source>
        <dbReference type="PROSITE" id="PS51019"/>
    </source>
</evidence>
<evidence type="ECO:0000256" key="1">
    <source>
        <dbReference type="ARBA" id="ARBA00004613"/>
    </source>
</evidence>
<dbReference type="EMBL" id="VXIV02003140">
    <property type="protein sequence ID" value="KAF6020975.1"/>
    <property type="molecule type" value="Genomic_DNA"/>
</dbReference>
<name>A0A7J7J4F4_BUGNE</name>
<dbReference type="InterPro" id="IPR042307">
    <property type="entry name" value="Reeler_sf"/>
</dbReference>
<keyword evidence="7" id="KW-0391">Immunity</keyword>
<evidence type="ECO:0000313" key="10">
    <source>
        <dbReference type="EMBL" id="KAF6020975.1"/>
    </source>
</evidence>
<dbReference type="CDD" id="cd08544">
    <property type="entry name" value="Reeler"/>
    <property type="match status" value="1"/>
</dbReference>
<accession>A0A7J7J4F4</accession>
<gene>
    <name evidence="10" type="ORF">EB796_020778</name>
</gene>
<keyword evidence="3" id="KW-0964">Secreted</keyword>
<evidence type="ECO:0000313" key="11">
    <source>
        <dbReference type="Proteomes" id="UP000593567"/>
    </source>
</evidence>